<keyword evidence="1" id="KW-0175">Coiled coil</keyword>
<accession>A0A1J5S6T1</accession>
<organism evidence="3">
    <name type="scientific">mine drainage metagenome</name>
    <dbReference type="NCBI Taxonomy" id="410659"/>
    <lineage>
        <taxon>unclassified sequences</taxon>
        <taxon>metagenomes</taxon>
        <taxon>ecological metagenomes</taxon>
    </lineage>
</organism>
<reference evidence="3" key="1">
    <citation type="submission" date="2016-10" db="EMBL/GenBank/DDBJ databases">
        <title>Sequence of Gallionella enrichment culture.</title>
        <authorList>
            <person name="Poehlein A."/>
            <person name="Muehling M."/>
            <person name="Daniel R."/>
        </authorList>
    </citation>
    <scope>NUCLEOTIDE SEQUENCE</scope>
</reference>
<dbReference type="AlphaFoldDB" id="A0A1J5S6T1"/>
<comment type="caution">
    <text evidence="3">The sequence shown here is derived from an EMBL/GenBank/DDBJ whole genome shotgun (WGS) entry which is preliminary data.</text>
</comment>
<sequence length="331" mass="36907">MNTMKKIILFLFVACAVAAKAQTIGEQPIKKNTYDPNALKYQGPVRTAKKPSIKKPGTKSTTSRKPSSVSEHSTAIYPTQNPSTKNIVYEFIDTTFPNSENRFPLQGNAGIGTHAPQSALEIKRSAGDTRKKNVLLQLSNVWAPNGQNEPSIMFSNGDVSSIDNVSYWTIGARVSGDKTLNTPQTFKICHKPVGSNVENEYFSIDSYDGRVKIGDVNSNIDGYKLFVEQGILTEKVKVAVKNSDDWFDNVLKKDYKLMSLKNLNDYITANHHLPDMPTTEEVMKNGVDLGKMNGLLLKKVEELTKYVIDIKTELDQTKKELEATKKLIKKK</sequence>
<feature type="region of interest" description="Disordered" evidence="2">
    <location>
        <begin position="30"/>
        <end position="81"/>
    </location>
</feature>
<proteinExistence type="predicted"/>
<evidence type="ECO:0000256" key="1">
    <source>
        <dbReference type="SAM" id="Coils"/>
    </source>
</evidence>
<dbReference type="EMBL" id="MLJW01000132">
    <property type="protein sequence ID" value="OIQ97499.1"/>
    <property type="molecule type" value="Genomic_DNA"/>
</dbReference>
<evidence type="ECO:0000313" key="3">
    <source>
        <dbReference type="EMBL" id="OIQ97499.1"/>
    </source>
</evidence>
<feature type="coiled-coil region" evidence="1">
    <location>
        <begin position="300"/>
        <end position="331"/>
    </location>
</feature>
<feature type="compositionally biased region" description="Polar residues" evidence="2">
    <location>
        <begin position="58"/>
        <end position="81"/>
    </location>
</feature>
<feature type="compositionally biased region" description="Basic residues" evidence="2">
    <location>
        <begin position="47"/>
        <end position="57"/>
    </location>
</feature>
<gene>
    <name evidence="3" type="ORF">GALL_205090</name>
</gene>
<evidence type="ECO:0000256" key="2">
    <source>
        <dbReference type="SAM" id="MobiDB-lite"/>
    </source>
</evidence>
<name>A0A1J5S6T1_9ZZZZ</name>
<protein>
    <submittedName>
        <fullName evidence="3">Uncharacterized protein</fullName>
    </submittedName>
</protein>